<reference evidence="3" key="1">
    <citation type="submission" date="2016-06" db="EMBL/GenBank/DDBJ databases">
        <title>Parallel loss of symbiosis genes in relatives of nitrogen-fixing non-legume Parasponia.</title>
        <authorList>
            <person name="Van Velzen R."/>
            <person name="Holmer R."/>
            <person name="Bu F."/>
            <person name="Rutten L."/>
            <person name="Van Zeijl A."/>
            <person name="Liu W."/>
            <person name="Santuari L."/>
            <person name="Cao Q."/>
            <person name="Sharma T."/>
            <person name="Shen D."/>
            <person name="Roswanjaya Y."/>
            <person name="Wardhani T."/>
            <person name="Kalhor M.S."/>
            <person name="Jansen J."/>
            <person name="Van den Hoogen J."/>
            <person name="Gungor B."/>
            <person name="Hartog M."/>
            <person name="Hontelez J."/>
            <person name="Verver J."/>
            <person name="Yang W.-C."/>
            <person name="Schijlen E."/>
            <person name="Repin R."/>
            <person name="Schilthuizen M."/>
            <person name="Schranz E."/>
            <person name="Heidstra R."/>
            <person name="Miyata K."/>
            <person name="Fedorova E."/>
            <person name="Kohlen W."/>
            <person name="Bisseling T."/>
            <person name="Smit S."/>
            <person name="Geurts R."/>
        </authorList>
    </citation>
    <scope>NUCLEOTIDE SEQUENCE [LARGE SCALE GENOMIC DNA]</scope>
    <source>
        <strain evidence="3">cv. WU1-14</strain>
    </source>
</reference>
<organism evidence="2 3">
    <name type="scientific">Parasponia andersonii</name>
    <name type="common">Sponia andersonii</name>
    <dbReference type="NCBI Taxonomy" id="3476"/>
    <lineage>
        <taxon>Eukaryota</taxon>
        <taxon>Viridiplantae</taxon>
        <taxon>Streptophyta</taxon>
        <taxon>Embryophyta</taxon>
        <taxon>Tracheophyta</taxon>
        <taxon>Spermatophyta</taxon>
        <taxon>Magnoliopsida</taxon>
        <taxon>eudicotyledons</taxon>
        <taxon>Gunneridae</taxon>
        <taxon>Pentapetalae</taxon>
        <taxon>rosids</taxon>
        <taxon>fabids</taxon>
        <taxon>Rosales</taxon>
        <taxon>Cannabaceae</taxon>
        <taxon>Parasponia</taxon>
    </lineage>
</organism>
<name>A0A2P5D9X3_PARAD</name>
<dbReference type="EMBL" id="JXTB01000052">
    <property type="protein sequence ID" value="PON70091.1"/>
    <property type="molecule type" value="Genomic_DNA"/>
</dbReference>
<sequence length="132" mass="13082">MSSTTGPGRQVRQTPAQLPDAAAERLAAVVSVVVGGELDVDADSLVGVSDGDVEEKFEVEGFVGGDVIELGEGGVGDVELQLVGVDDDAEDGDDETGEDNGGGDDDDEHSQAAEAAAAFAALAEAVASAAPP</sequence>
<feature type="region of interest" description="Disordered" evidence="1">
    <location>
        <begin position="85"/>
        <end position="112"/>
    </location>
</feature>
<dbReference type="Proteomes" id="UP000237105">
    <property type="component" value="Unassembled WGS sequence"/>
</dbReference>
<protein>
    <submittedName>
        <fullName evidence="2">Uncharacterized protein</fullName>
    </submittedName>
</protein>
<accession>A0A2P5D9X3</accession>
<keyword evidence="3" id="KW-1185">Reference proteome</keyword>
<evidence type="ECO:0000313" key="3">
    <source>
        <dbReference type="Proteomes" id="UP000237105"/>
    </source>
</evidence>
<evidence type="ECO:0000256" key="1">
    <source>
        <dbReference type="SAM" id="MobiDB-lite"/>
    </source>
</evidence>
<evidence type="ECO:0000313" key="2">
    <source>
        <dbReference type="EMBL" id="PON70091.1"/>
    </source>
</evidence>
<comment type="caution">
    <text evidence="2">The sequence shown here is derived from an EMBL/GenBank/DDBJ whole genome shotgun (WGS) entry which is preliminary data.</text>
</comment>
<feature type="compositionally biased region" description="Acidic residues" evidence="1">
    <location>
        <begin position="85"/>
        <end position="108"/>
    </location>
</feature>
<dbReference type="AlphaFoldDB" id="A0A2P5D9X3"/>
<gene>
    <name evidence="2" type="ORF">PanWU01x14_082660</name>
</gene>
<proteinExistence type="predicted"/>